<dbReference type="Gene3D" id="3.10.105.10">
    <property type="entry name" value="Dipeptide-binding Protein, Domain 3"/>
    <property type="match status" value="1"/>
</dbReference>
<evidence type="ECO:0000256" key="1">
    <source>
        <dbReference type="ARBA" id="ARBA00004196"/>
    </source>
</evidence>
<dbReference type="PANTHER" id="PTHR30290">
    <property type="entry name" value="PERIPLASMIC BINDING COMPONENT OF ABC TRANSPORTER"/>
    <property type="match status" value="1"/>
</dbReference>
<dbReference type="RefSeq" id="WP_091106251.1">
    <property type="nucleotide sequence ID" value="NZ_FMHZ01000002.1"/>
</dbReference>
<dbReference type="OrthoDB" id="5240629at2"/>
<reference evidence="7" key="1">
    <citation type="submission" date="2016-06" db="EMBL/GenBank/DDBJ databases">
        <authorList>
            <person name="Varghese N."/>
            <person name="Submissions Spin"/>
        </authorList>
    </citation>
    <scope>NUCLEOTIDE SEQUENCE [LARGE SCALE GENOMIC DNA]</scope>
    <source>
        <strain evidence="7">DSM 43903</strain>
    </source>
</reference>
<dbReference type="GO" id="GO:0030313">
    <property type="term" value="C:cell envelope"/>
    <property type="evidence" value="ECO:0007669"/>
    <property type="project" value="UniProtKB-SubCell"/>
</dbReference>
<dbReference type="EMBL" id="FMHZ01000002">
    <property type="protein sequence ID" value="SCL71362.1"/>
    <property type="molecule type" value="Genomic_DNA"/>
</dbReference>
<proteinExistence type="inferred from homology"/>
<feature type="domain" description="Solute-binding protein family 5" evidence="5">
    <location>
        <begin position="89"/>
        <end position="469"/>
    </location>
</feature>
<accession>A0A1C6VYQ6</accession>
<evidence type="ECO:0000256" key="4">
    <source>
        <dbReference type="ARBA" id="ARBA00022729"/>
    </source>
</evidence>
<dbReference type="Pfam" id="PF00496">
    <property type="entry name" value="SBP_bac_5"/>
    <property type="match status" value="1"/>
</dbReference>
<keyword evidence="7" id="KW-1185">Reference proteome</keyword>
<dbReference type="Proteomes" id="UP000199001">
    <property type="component" value="Unassembled WGS sequence"/>
</dbReference>
<comment type="subcellular location">
    <subcellularLocation>
        <location evidence="1">Cell envelope</location>
    </subcellularLocation>
</comment>
<dbReference type="AlphaFoldDB" id="A0A1C6VYQ6"/>
<dbReference type="GO" id="GO:1904680">
    <property type="term" value="F:peptide transmembrane transporter activity"/>
    <property type="evidence" value="ECO:0007669"/>
    <property type="project" value="TreeGrafter"/>
</dbReference>
<dbReference type="InterPro" id="IPR000914">
    <property type="entry name" value="SBP_5_dom"/>
</dbReference>
<dbReference type="PANTHER" id="PTHR30290:SF10">
    <property type="entry name" value="PERIPLASMIC OLIGOPEPTIDE-BINDING PROTEIN-RELATED"/>
    <property type="match status" value="1"/>
</dbReference>
<gene>
    <name evidence="6" type="ORF">GA0070606_5695</name>
</gene>
<evidence type="ECO:0000259" key="5">
    <source>
        <dbReference type="Pfam" id="PF00496"/>
    </source>
</evidence>
<keyword evidence="4" id="KW-0732">Signal</keyword>
<dbReference type="SUPFAM" id="SSF53850">
    <property type="entry name" value="Periplasmic binding protein-like II"/>
    <property type="match status" value="1"/>
</dbReference>
<name>A0A1C6VYQ6_9ACTN</name>
<dbReference type="Gene3D" id="3.40.190.10">
    <property type="entry name" value="Periplasmic binding protein-like II"/>
    <property type="match status" value="1"/>
</dbReference>
<dbReference type="STRING" id="47855.GA0070606_5695"/>
<keyword evidence="3" id="KW-0813">Transport</keyword>
<dbReference type="GO" id="GO:0015833">
    <property type="term" value="P:peptide transport"/>
    <property type="evidence" value="ECO:0007669"/>
    <property type="project" value="TreeGrafter"/>
</dbReference>
<evidence type="ECO:0000313" key="6">
    <source>
        <dbReference type="EMBL" id="SCL71362.1"/>
    </source>
</evidence>
<comment type="similarity">
    <text evidence="2">Belongs to the bacterial solute-binding protein 5 family.</text>
</comment>
<sequence>MTQARSATTTNDTRRWGTLRLLGPAAVHQADPAAAWSPAERQLLRLCTRQLISYRPAPDPHDWRALAPVADLAADVPSTYNAGLGASHRSYVVHLRPGVLWDTPTPRPVTAHDVVRGFKRLANPLTRHPALAYFRGTLRGMGHYCDEYAAAVAGRPVTAALLAGFQDAHEIPGVFAVDDETVVFELDRPALDFVDMLALSGASPAPAEYDAHLPGSADLHDHLVANGPYRVVSWRPGGTIRLEPNPAWRAETDPIRRQRFEAVEFRVATGGPRELTDRLAADDADLPWGVPCGPVPGHRLDPCLVFNLRDPADPAVADVAVRRAVAAAVDRAALVRVARAADPWSEVRVAHTVVPPGNDGHREPDPLADPAPDADPRELLVAAGHPDRLTLTAVHPDTAEDLALARSWAADLGAAGIDVRLVALDDADHRALLAGTGDAPALRWDLAVAAFTAPWAYGNARVFLQPLVGAGPGSPGGYRDARVDELVERALDAADPREAVARWQEVERLLLADAAVVPLLFRRATDAAPRGPRVRRATALPALAGLPDLADVRLGVDR</sequence>
<evidence type="ECO:0000256" key="3">
    <source>
        <dbReference type="ARBA" id="ARBA00022448"/>
    </source>
</evidence>
<protein>
    <submittedName>
        <fullName evidence="6">Peptide/nickel transport system substrate-binding protein</fullName>
    </submittedName>
</protein>
<evidence type="ECO:0000256" key="2">
    <source>
        <dbReference type="ARBA" id="ARBA00005695"/>
    </source>
</evidence>
<organism evidence="6 7">
    <name type="scientific">Micromonospora citrea</name>
    <dbReference type="NCBI Taxonomy" id="47855"/>
    <lineage>
        <taxon>Bacteria</taxon>
        <taxon>Bacillati</taxon>
        <taxon>Actinomycetota</taxon>
        <taxon>Actinomycetes</taxon>
        <taxon>Micromonosporales</taxon>
        <taxon>Micromonosporaceae</taxon>
        <taxon>Micromonospora</taxon>
    </lineage>
</organism>
<evidence type="ECO:0000313" key="7">
    <source>
        <dbReference type="Proteomes" id="UP000199001"/>
    </source>
</evidence>
<dbReference type="InterPro" id="IPR039424">
    <property type="entry name" value="SBP_5"/>
</dbReference>